<protein>
    <submittedName>
        <fullName evidence="1">Uncharacterized protein</fullName>
    </submittedName>
</protein>
<comment type="caution">
    <text evidence="1">The sequence shown here is derived from an EMBL/GenBank/DDBJ whole genome shotgun (WGS) entry which is preliminary data.</text>
</comment>
<accession>A0ABQ8BNL5</accession>
<name>A0ABQ8BNL5_BRANA</name>
<evidence type="ECO:0000313" key="1">
    <source>
        <dbReference type="EMBL" id="KAH0906436.1"/>
    </source>
</evidence>
<sequence>MELFLLINRVVSYRCSSLQVRVTTYSSISLQSKANRYNVFSTTASSSVSFTTRFFGRGNRLKKGILMDICRGRIMNAYLLDQPANESYKSLQTTTDLSAQNQDVAVMVNASEVTKVKTLTIRETFAFLKQEPAQAAFLDVCIHVPSYDKGVPAEILEPIVGKWLIPVGSRPR</sequence>
<evidence type="ECO:0000313" key="2">
    <source>
        <dbReference type="Proteomes" id="UP000824890"/>
    </source>
</evidence>
<gene>
    <name evidence="1" type="ORF">HID58_038263</name>
</gene>
<dbReference type="EMBL" id="JAGKQM010000010">
    <property type="protein sequence ID" value="KAH0906436.1"/>
    <property type="molecule type" value="Genomic_DNA"/>
</dbReference>
<keyword evidence="2" id="KW-1185">Reference proteome</keyword>
<organism evidence="1 2">
    <name type="scientific">Brassica napus</name>
    <name type="common">Rape</name>
    <dbReference type="NCBI Taxonomy" id="3708"/>
    <lineage>
        <taxon>Eukaryota</taxon>
        <taxon>Viridiplantae</taxon>
        <taxon>Streptophyta</taxon>
        <taxon>Embryophyta</taxon>
        <taxon>Tracheophyta</taxon>
        <taxon>Spermatophyta</taxon>
        <taxon>Magnoliopsida</taxon>
        <taxon>eudicotyledons</taxon>
        <taxon>Gunneridae</taxon>
        <taxon>Pentapetalae</taxon>
        <taxon>rosids</taxon>
        <taxon>malvids</taxon>
        <taxon>Brassicales</taxon>
        <taxon>Brassicaceae</taxon>
        <taxon>Brassiceae</taxon>
        <taxon>Brassica</taxon>
    </lineage>
</organism>
<reference evidence="1 2" key="1">
    <citation type="submission" date="2021-05" db="EMBL/GenBank/DDBJ databases">
        <title>Genome Assembly of Synthetic Allotetraploid Brassica napus Reveals Homoeologous Exchanges between Subgenomes.</title>
        <authorList>
            <person name="Davis J.T."/>
        </authorList>
    </citation>
    <scope>NUCLEOTIDE SEQUENCE [LARGE SCALE GENOMIC DNA]</scope>
    <source>
        <strain evidence="2">cv. Da-Ae</strain>
        <tissue evidence="1">Seedling</tissue>
    </source>
</reference>
<proteinExistence type="predicted"/>
<dbReference type="Proteomes" id="UP000824890">
    <property type="component" value="Unassembled WGS sequence"/>
</dbReference>